<evidence type="ECO:0000313" key="1">
    <source>
        <dbReference type="EnsemblPlants" id="Bo8g101960.1"/>
    </source>
</evidence>
<reference evidence="1 2" key="1">
    <citation type="journal article" date="2014" name="Genome Biol.">
        <title>Transcriptome and methylome profiling reveals relics of genome dominance in the mesopolyploid Brassica oleracea.</title>
        <authorList>
            <person name="Parkin I.A."/>
            <person name="Koh C."/>
            <person name="Tang H."/>
            <person name="Robinson S.J."/>
            <person name="Kagale S."/>
            <person name="Clarke W.E."/>
            <person name="Town C.D."/>
            <person name="Nixon J."/>
            <person name="Krishnakumar V."/>
            <person name="Bidwell S.L."/>
            <person name="Denoeud F."/>
            <person name="Belcram H."/>
            <person name="Links M.G."/>
            <person name="Just J."/>
            <person name="Clarke C."/>
            <person name="Bender T."/>
            <person name="Huebert T."/>
            <person name="Mason A.S."/>
            <person name="Pires J.C."/>
            <person name="Barker G."/>
            <person name="Moore J."/>
            <person name="Walley P.G."/>
            <person name="Manoli S."/>
            <person name="Batley J."/>
            <person name="Edwards D."/>
            <person name="Nelson M.N."/>
            <person name="Wang X."/>
            <person name="Paterson A.H."/>
            <person name="King G."/>
            <person name="Bancroft I."/>
            <person name="Chalhoub B."/>
            <person name="Sharpe A.G."/>
        </authorList>
    </citation>
    <scope>NUCLEOTIDE SEQUENCE</scope>
    <source>
        <strain evidence="1 2">cv. TO1000</strain>
    </source>
</reference>
<name>A0A0D3DW95_BRAOL</name>
<accession>A0A0D3DW95</accession>
<dbReference type="AlphaFoldDB" id="A0A0D3DW95"/>
<sequence>MDSSRRIASPFQGMRNIAGQRVEPMEPQLGGASSAYLRLRRGKPQILRRRRAPRGLVPP</sequence>
<dbReference type="HOGENOM" id="CLU_2964048_0_0_1"/>
<proteinExistence type="predicted"/>
<evidence type="ECO:0000313" key="2">
    <source>
        <dbReference type="Proteomes" id="UP000032141"/>
    </source>
</evidence>
<dbReference type="Proteomes" id="UP000032141">
    <property type="component" value="Chromosome C8"/>
</dbReference>
<dbReference type="Gramene" id="Bo8g101960.1">
    <property type="protein sequence ID" value="Bo8g101960.1"/>
    <property type="gene ID" value="Bo8g101960"/>
</dbReference>
<keyword evidence="2" id="KW-1185">Reference proteome</keyword>
<organism evidence="1 2">
    <name type="scientific">Brassica oleracea var. oleracea</name>
    <dbReference type="NCBI Taxonomy" id="109376"/>
    <lineage>
        <taxon>Eukaryota</taxon>
        <taxon>Viridiplantae</taxon>
        <taxon>Streptophyta</taxon>
        <taxon>Embryophyta</taxon>
        <taxon>Tracheophyta</taxon>
        <taxon>Spermatophyta</taxon>
        <taxon>Magnoliopsida</taxon>
        <taxon>eudicotyledons</taxon>
        <taxon>Gunneridae</taxon>
        <taxon>Pentapetalae</taxon>
        <taxon>rosids</taxon>
        <taxon>malvids</taxon>
        <taxon>Brassicales</taxon>
        <taxon>Brassicaceae</taxon>
        <taxon>Brassiceae</taxon>
        <taxon>Brassica</taxon>
    </lineage>
</organism>
<dbReference type="EnsemblPlants" id="Bo8g101960.1">
    <property type="protein sequence ID" value="Bo8g101960.1"/>
    <property type="gene ID" value="Bo8g101960"/>
</dbReference>
<protein>
    <submittedName>
        <fullName evidence="1">Uncharacterized protein</fullName>
    </submittedName>
</protein>
<reference evidence="1" key="2">
    <citation type="submission" date="2015-03" db="UniProtKB">
        <authorList>
            <consortium name="EnsemblPlants"/>
        </authorList>
    </citation>
    <scope>IDENTIFICATION</scope>
</reference>